<dbReference type="AlphaFoldDB" id="A7AVC5"/>
<evidence type="ECO:0000256" key="9">
    <source>
        <dbReference type="SAM" id="Phobius"/>
    </source>
</evidence>
<keyword evidence="5 9" id="KW-1133">Transmembrane helix</keyword>
<evidence type="ECO:0000256" key="8">
    <source>
        <dbReference type="ARBA" id="ARBA00023315"/>
    </source>
</evidence>
<name>A7AVC5_BABBO</name>
<evidence type="ECO:0000256" key="7">
    <source>
        <dbReference type="ARBA" id="ARBA00023136"/>
    </source>
</evidence>
<reference evidence="12" key="2">
    <citation type="journal article" date="2020" name="Data Brief">
        <title>Transcriptome dataset of Babesia bovis life stages within vertebrate and invertebrate hosts.</title>
        <authorList>
            <person name="Ueti M.W."/>
            <person name="Johnson W.C."/>
            <person name="Kappmeyer L.S."/>
            <person name="Herndon D.R."/>
            <person name="Mousel M.R."/>
            <person name="Reif K.E."/>
            <person name="Taus N.S."/>
            <person name="Ifeonu O.O."/>
            <person name="Silva J.C."/>
            <person name="Suarez C.E."/>
            <person name="Brayton K.A."/>
        </authorList>
    </citation>
    <scope>NUCLEOTIDE SEQUENCE [LARGE SCALE GENOMIC DNA]</scope>
</reference>
<evidence type="ECO:0000256" key="6">
    <source>
        <dbReference type="ARBA" id="ARBA00023098"/>
    </source>
</evidence>
<gene>
    <name evidence="11" type="ORF">BBOV_IV001540</name>
</gene>
<comment type="similarity">
    <text evidence="2">Belongs to the 1-acyl-sn-glycerol-3-phosphate acyltransferase family.</text>
</comment>
<sequence>MVASEEEGSSLRQRPLLGRRQGDISDERPVEFDFDVLRVKSRPGWLKRWNHIIVGFIWTFHVKNFDKFPDMYEDHANQAALMHADLKNYSIYLQLFGALFLAPLRIVGGMLFFVAAMLFIGIPLTVLCGHFKTRSRQYAAFVFYYLTIYAFWGLVYAEGVDREKPMNVISNHIGIVDVVYMLHSGSFSFVCKKSLENAFIIGHFIKLLNCIVVDRHSAQNRKEVFWNIVERMQSIDQGKEPISLMVYPEGTTSRGNILLPFKHGSFGALVPLQPMLVVLDYTYLNITFDAFPWKWWVFHTFCSPITTAFIAYWLPTIYPPGKEEIAIKGEQTCIREYALYANRVMREAILKLNPNVDRAYLQQRDVVVSPTLRQKLLARLYGPLLQKQYRITDAEMRKTDEVVFQ</sequence>
<feature type="transmembrane region" description="Helical" evidence="9">
    <location>
        <begin position="112"/>
        <end position="131"/>
    </location>
</feature>
<evidence type="ECO:0000256" key="4">
    <source>
        <dbReference type="ARBA" id="ARBA00022692"/>
    </source>
</evidence>
<proteinExistence type="inferred from homology"/>
<evidence type="ECO:0000313" key="11">
    <source>
        <dbReference type="EMBL" id="EDO05751.1"/>
    </source>
</evidence>
<dbReference type="GO" id="GO:0016746">
    <property type="term" value="F:acyltransferase activity"/>
    <property type="evidence" value="ECO:0007669"/>
    <property type="project" value="UniProtKB-KW"/>
</dbReference>
<keyword evidence="4 9" id="KW-0812">Transmembrane</keyword>
<organism evidence="11 12">
    <name type="scientific">Babesia bovis</name>
    <dbReference type="NCBI Taxonomy" id="5865"/>
    <lineage>
        <taxon>Eukaryota</taxon>
        <taxon>Sar</taxon>
        <taxon>Alveolata</taxon>
        <taxon>Apicomplexa</taxon>
        <taxon>Aconoidasida</taxon>
        <taxon>Piroplasmida</taxon>
        <taxon>Babesiidae</taxon>
        <taxon>Babesia</taxon>
    </lineage>
</organism>
<protein>
    <submittedName>
        <fullName evidence="11">Phospholipid/glycerol acyltransferase protein, putative</fullName>
    </submittedName>
</protein>
<keyword evidence="12" id="KW-1185">Reference proteome</keyword>
<dbReference type="Proteomes" id="UP000002173">
    <property type="component" value="Unassembled WGS sequence"/>
</dbReference>
<evidence type="ECO:0000259" key="10">
    <source>
        <dbReference type="SMART" id="SM00563"/>
    </source>
</evidence>
<keyword evidence="6" id="KW-0443">Lipid metabolism</keyword>
<dbReference type="InterPro" id="IPR002123">
    <property type="entry name" value="Plipid/glycerol_acylTrfase"/>
</dbReference>
<dbReference type="EMBL" id="AAXT01000004">
    <property type="protein sequence ID" value="EDO05751.1"/>
    <property type="molecule type" value="Genomic_DNA"/>
</dbReference>
<keyword evidence="3 11" id="KW-0808">Transferase</keyword>
<evidence type="ECO:0000256" key="3">
    <source>
        <dbReference type="ARBA" id="ARBA00022679"/>
    </source>
</evidence>
<dbReference type="PANTHER" id="PTHR23063:SF52">
    <property type="entry name" value="LYSOPHOSPHATIDYLCHOLINE ACYLTRANSFERASE"/>
    <property type="match status" value="1"/>
</dbReference>
<dbReference type="GO" id="GO:0016020">
    <property type="term" value="C:membrane"/>
    <property type="evidence" value="ECO:0007669"/>
    <property type="project" value="UniProtKB-SubCell"/>
</dbReference>
<feature type="transmembrane region" description="Helical" evidence="9">
    <location>
        <begin position="296"/>
        <end position="314"/>
    </location>
</feature>
<reference evidence="12" key="3">
    <citation type="journal article" date="2021" name="Int. J. Parasitol.">
        <title>Comparative analysis of gene expression between Babesia bovis blood stages and kinetes allowed by improved genome annotation.</title>
        <authorList>
            <person name="Ueti M.W."/>
            <person name="Johnson W.C."/>
            <person name="Kappmeyer L.S."/>
            <person name="Herndon D.R."/>
            <person name="Mousel M.R."/>
            <person name="Reif K.E."/>
            <person name="Taus N.S."/>
            <person name="Ifeonu O.O."/>
            <person name="Silva J.C."/>
            <person name="Suarez C.E."/>
            <person name="Brayton K.A."/>
        </authorList>
    </citation>
    <scope>NUCLEOTIDE SEQUENCE [LARGE SCALE GENOMIC DNA]</scope>
</reference>
<dbReference type="STRING" id="5865.A7AVC5"/>
<feature type="domain" description="Phospholipid/glycerol acyltransferase" evidence="10">
    <location>
        <begin position="166"/>
        <end position="280"/>
    </location>
</feature>
<dbReference type="SUPFAM" id="SSF69593">
    <property type="entry name" value="Glycerol-3-phosphate (1)-acyltransferase"/>
    <property type="match status" value="1"/>
</dbReference>
<dbReference type="Pfam" id="PF01553">
    <property type="entry name" value="Acyltransferase"/>
    <property type="match status" value="1"/>
</dbReference>
<keyword evidence="8 11" id="KW-0012">Acyltransferase</keyword>
<comment type="subcellular location">
    <subcellularLocation>
        <location evidence="1">Membrane</location>
    </subcellularLocation>
</comment>
<accession>A7AVC5</accession>
<evidence type="ECO:0000256" key="1">
    <source>
        <dbReference type="ARBA" id="ARBA00004370"/>
    </source>
</evidence>
<dbReference type="InParanoid" id="A7AVC5"/>
<evidence type="ECO:0000313" key="12">
    <source>
        <dbReference type="Proteomes" id="UP000002173"/>
    </source>
</evidence>
<reference evidence="11 12" key="1">
    <citation type="journal article" date="2007" name="PLoS Pathog.">
        <title>Genome sequence of Babesia bovis and comparative analysis of apicomplexan hemoprotozoa.</title>
        <authorList>
            <person name="Brayton K.A."/>
            <person name="Lau A.O.T."/>
            <person name="Herndon D.R."/>
            <person name="Hannick L."/>
            <person name="Kappmeyer L.S."/>
            <person name="Berens S.J."/>
            <person name="Bidwell S.L."/>
            <person name="Brown W.C."/>
            <person name="Crabtree J."/>
            <person name="Fadrosh D."/>
            <person name="Feldblum T."/>
            <person name="Forberger H.A."/>
            <person name="Haas B.J."/>
            <person name="Howell J.M."/>
            <person name="Khouri H."/>
            <person name="Koo H."/>
            <person name="Mann D.J."/>
            <person name="Norimine J."/>
            <person name="Paulsen I.T."/>
            <person name="Radune D."/>
            <person name="Ren Q."/>
            <person name="Smith R.K. Jr."/>
            <person name="Suarez C.E."/>
            <person name="White O."/>
            <person name="Wortman J.R."/>
            <person name="Knowles D.P. Jr."/>
            <person name="McElwain T.F."/>
            <person name="Nene V.M."/>
        </authorList>
    </citation>
    <scope>NUCLEOTIDE SEQUENCE [LARGE SCALE GENOMIC DNA]</scope>
    <source>
        <strain evidence="11">T2Bo</strain>
    </source>
</reference>
<evidence type="ECO:0000256" key="2">
    <source>
        <dbReference type="ARBA" id="ARBA00008655"/>
    </source>
</evidence>
<dbReference type="PANTHER" id="PTHR23063">
    <property type="entry name" value="PHOSPHOLIPID ACYLTRANSFERASE"/>
    <property type="match status" value="1"/>
</dbReference>
<dbReference type="VEuPathDB" id="PiroplasmaDB:BBOV_IV001540"/>
<dbReference type="GO" id="GO:0006629">
    <property type="term" value="P:lipid metabolic process"/>
    <property type="evidence" value="ECO:0007669"/>
    <property type="project" value="UniProtKB-KW"/>
</dbReference>
<feature type="transmembrane region" description="Helical" evidence="9">
    <location>
        <begin position="169"/>
        <end position="191"/>
    </location>
</feature>
<comment type="caution">
    <text evidence="11">The sequence shown here is derived from an EMBL/GenBank/DDBJ whole genome shotgun (WGS) entry which is preliminary data.</text>
</comment>
<feature type="transmembrane region" description="Helical" evidence="9">
    <location>
        <begin position="138"/>
        <end position="157"/>
    </location>
</feature>
<dbReference type="SMART" id="SM00563">
    <property type="entry name" value="PlsC"/>
    <property type="match status" value="1"/>
</dbReference>
<evidence type="ECO:0000256" key="5">
    <source>
        <dbReference type="ARBA" id="ARBA00022989"/>
    </source>
</evidence>
<keyword evidence="7 9" id="KW-0472">Membrane</keyword>
<dbReference type="eggNOG" id="KOG4666">
    <property type="taxonomic scope" value="Eukaryota"/>
</dbReference>